<dbReference type="STRING" id="103372.F4WNR1"/>
<evidence type="ECO:0000313" key="1">
    <source>
        <dbReference type="EMBL" id="EGI64254.1"/>
    </source>
</evidence>
<dbReference type="Proteomes" id="UP000007755">
    <property type="component" value="Unassembled WGS sequence"/>
</dbReference>
<dbReference type="EMBL" id="GL888237">
    <property type="protein sequence ID" value="EGI64254.1"/>
    <property type="molecule type" value="Genomic_DNA"/>
</dbReference>
<evidence type="ECO:0000313" key="2">
    <source>
        <dbReference type="Proteomes" id="UP000007755"/>
    </source>
</evidence>
<accession>F4WNR1</accession>
<protein>
    <submittedName>
        <fullName evidence="1">Uncharacterized protein</fullName>
    </submittedName>
</protein>
<proteinExistence type="predicted"/>
<reference evidence="1" key="1">
    <citation type="submission" date="2011-02" db="EMBL/GenBank/DDBJ databases">
        <title>The genome of the leaf-cutting ant Acromyrmex echinatior suggests key adaptations to social evolution and fungus farming.</title>
        <authorList>
            <person name="Nygaard S."/>
            <person name="Zhang G."/>
        </authorList>
    </citation>
    <scope>NUCLEOTIDE SEQUENCE</scope>
</reference>
<name>F4WNR1_ACREC</name>
<sequence>MADLDAATYPAITKNVDEGNEVCKRSGADANSASMTNSNPCFWNILNPHAWFNPERLNPKDSNKFLLRHSDEM</sequence>
<dbReference type="AlphaFoldDB" id="F4WNR1"/>
<organism evidence="2">
    <name type="scientific">Acromyrmex echinatior</name>
    <name type="common">Panamanian leafcutter ant</name>
    <name type="synonym">Acromyrmex octospinosus echinatior</name>
    <dbReference type="NCBI Taxonomy" id="103372"/>
    <lineage>
        <taxon>Eukaryota</taxon>
        <taxon>Metazoa</taxon>
        <taxon>Ecdysozoa</taxon>
        <taxon>Arthropoda</taxon>
        <taxon>Hexapoda</taxon>
        <taxon>Insecta</taxon>
        <taxon>Pterygota</taxon>
        <taxon>Neoptera</taxon>
        <taxon>Endopterygota</taxon>
        <taxon>Hymenoptera</taxon>
        <taxon>Apocrita</taxon>
        <taxon>Aculeata</taxon>
        <taxon>Formicoidea</taxon>
        <taxon>Formicidae</taxon>
        <taxon>Myrmicinae</taxon>
        <taxon>Acromyrmex</taxon>
    </lineage>
</organism>
<keyword evidence="2" id="KW-1185">Reference proteome</keyword>
<gene>
    <name evidence="1" type="ORF">G5I_07415</name>
</gene>
<dbReference type="InParanoid" id="F4WNR1"/>